<dbReference type="InterPro" id="IPR003729">
    <property type="entry name" value="Bi_nuclease_dom"/>
</dbReference>
<evidence type="ECO:0000313" key="3">
    <source>
        <dbReference type="Proteomes" id="UP000001052"/>
    </source>
</evidence>
<dbReference type="PROSITE" id="PS51658">
    <property type="entry name" value="BFN"/>
    <property type="match status" value="1"/>
</dbReference>
<protein>
    <recommendedName>
        <fullName evidence="1">BFN domain-containing protein</fullName>
    </recommendedName>
</protein>
<gene>
    <name evidence="2" type="ordered locus">Dret_1590</name>
</gene>
<dbReference type="AlphaFoldDB" id="C8X377"/>
<dbReference type="Proteomes" id="UP000001052">
    <property type="component" value="Chromosome"/>
</dbReference>
<reference evidence="3" key="1">
    <citation type="submission" date="2009-09" db="EMBL/GenBank/DDBJ databases">
        <title>The complete chromosome of Desulfohalobium retbaense DSM 5692.</title>
        <authorList>
            <consortium name="US DOE Joint Genome Institute (JGI-PGF)"/>
            <person name="Lucas S."/>
            <person name="Copeland A."/>
            <person name="Lapidus A."/>
            <person name="Glavina del Rio T."/>
            <person name="Dalin E."/>
            <person name="Tice H."/>
            <person name="Bruce D."/>
            <person name="Goodwin L."/>
            <person name="Pitluck S."/>
            <person name="Kyrpides N."/>
            <person name="Mavromatis K."/>
            <person name="Ivanova N."/>
            <person name="Mikhailova N."/>
            <person name="Munk A.C."/>
            <person name="Brettin T."/>
            <person name="Detter J.C."/>
            <person name="Han C."/>
            <person name="Tapia R."/>
            <person name="Larimer F."/>
            <person name="Land M."/>
            <person name="Hauser L."/>
            <person name="Markowitz V."/>
            <person name="Cheng J.-F."/>
            <person name="Hugenholtz P."/>
            <person name="Woyke T."/>
            <person name="Wu D."/>
            <person name="Spring S."/>
            <person name="Klenk H.-P."/>
            <person name="Eisen J.A."/>
        </authorList>
    </citation>
    <scope>NUCLEOTIDE SEQUENCE [LARGE SCALE GENOMIC DNA]</scope>
    <source>
        <strain evidence="3">DSM 5692</strain>
    </source>
</reference>
<evidence type="ECO:0000259" key="1">
    <source>
        <dbReference type="PROSITE" id="PS51658"/>
    </source>
</evidence>
<dbReference type="Gene3D" id="3.10.690.10">
    <property type="entry name" value="Bifunctional nuclease domain"/>
    <property type="match status" value="1"/>
</dbReference>
<dbReference type="PANTHER" id="PTHR15160:SF1">
    <property type="entry name" value="VON HIPPEL-LINDAU DISEASE TUMOR SUPPRESSOR"/>
    <property type="match status" value="1"/>
</dbReference>
<name>C8X377_DESRD</name>
<sequence length="164" mass="18657">MVEVEVFGLALDESSQIPLLILKDREEQHVLPIWIGVMEAVAISMTLNEVDMPRPMTHDLFLNTIDQMGGELQRVEVIDLREGTFYAELVVAYGETVKRVDSRPSDAVALALRATCPIFVHENVFEAVEKRKGKSYEVGVQEEEAEKWTDMLESLDLDDLKYKM</sequence>
<organism evidence="2 3">
    <name type="scientific">Desulfohalobium retbaense (strain ATCC 49708 / DSM 5692 / JCM 16813 / HR100)</name>
    <dbReference type="NCBI Taxonomy" id="485915"/>
    <lineage>
        <taxon>Bacteria</taxon>
        <taxon>Pseudomonadati</taxon>
        <taxon>Thermodesulfobacteriota</taxon>
        <taxon>Desulfovibrionia</taxon>
        <taxon>Desulfovibrionales</taxon>
        <taxon>Desulfohalobiaceae</taxon>
        <taxon>Desulfohalobium</taxon>
    </lineage>
</organism>
<dbReference type="RefSeq" id="WP_015752017.1">
    <property type="nucleotide sequence ID" value="NC_013223.1"/>
</dbReference>
<dbReference type="HOGENOM" id="CLU_096111_2_2_7"/>
<dbReference type="GO" id="GO:0004518">
    <property type="term" value="F:nuclease activity"/>
    <property type="evidence" value="ECO:0007669"/>
    <property type="project" value="InterPro"/>
</dbReference>
<evidence type="ECO:0000313" key="2">
    <source>
        <dbReference type="EMBL" id="ACV68874.1"/>
    </source>
</evidence>
<reference evidence="2 3" key="2">
    <citation type="journal article" date="2010" name="Stand. Genomic Sci.">
        <title>Complete genome sequence of Desulfohalobium retbaense type strain (HR(100)).</title>
        <authorList>
            <person name="Spring S."/>
            <person name="Nolan M."/>
            <person name="Lapidus A."/>
            <person name="Glavina Del Rio T."/>
            <person name="Copeland A."/>
            <person name="Tice H."/>
            <person name="Cheng J.F."/>
            <person name="Lucas S."/>
            <person name="Land M."/>
            <person name="Chen F."/>
            <person name="Bruce D."/>
            <person name="Goodwin L."/>
            <person name="Pitluck S."/>
            <person name="Ivanova N."/>
            <person name="Mavromatis K."/>
            <person name="Mikhailova N."/>
            <person name="Pati A."/>
            <person name="Chen A."/>
            <person name="Palaniappan K."/>
            <person name="Hauser L."/>
            <person name="Chang Y.J."/>
            <person name="Jeffries C.D."/>
            <person name="Munk C."/>
            <person name="Kiss H."/>
            <person name="Chain P."/>
            <person name="Han C."/>
            <person name="Brettin T."/>
            <person name="Detter J.C."/>
            <person name="Schuler E."/>
            <person name="Goker M."/>
            <person name="Rohde M."/>
            <person name="Bristow J."/>
            <person name="Eisen J.A."/>
            <person name="Markowitz V."/>
            <person name="Hugenholtz P."/>
            <person name="Kyrpides N.C."/>
            <person name="Klenk H.P."/>
        </authorList>
    </citation>
    <scope>NUCLEOTIDE SEQUENCE [LARGE SCALE GENOMIC DNA]</scope>
    <source>
        <strain evidence="2 3">DSM 5692</strain>
    </source>
</reference>
<dbReference type="STRING" id="485915.Dret_1590"/>
<dbReference type="eggNOG" id="COG1259">
    <property type="taxonomic scope" value="Bacteria"/>
</dbReference>
<keyword evidence="3" id="KW-1185">Reference proteome</keyword>
<dbReference type="KEGG" id="drt:Dret_1590"/>
<proteinExistence type="predicted"/>
<dbReference type="InterPro" id="IPR036104">
    <property type="entry name" value="BFN_sf"/>
</dbReference>
<dbReference type="PANTHER" id="PTHR15160">
    <property type="entry name" value="VON HIPPEL-LINDAU PROTEIN"/>
    <property type="match status" value="1"/>
</dbReference>
<accession>C8X377</accession>
<feature type="domain" description="BFN" evidence="1">
    <location>
        <begin position="1"/>
        <end position="132"/>
    </location>
</feature>
<dbReference type="SUPFAM" id="SSF103256">
    <property type="entry name" value="Hypothetical protein TM0160"/>
    <property type="match status" value="1"/>
</dbReference>
<dbReference type="OrthoDB" id="9788698at2"/>
<dbReference type="EMBL" id="CP001734">
    <property type="protein sequence ID" value="ACV68874.1"/>
    <property type="molecule type" value="Genomic_DNA"/>
</dbReference>
<dbReference type="Pfam" id="PF02577">
    <property type="entry name" value="BFN_dom"/>
    <property type="match status" value="1"/>
</dbReference>